<keyword evidence="4" id="KW-1185">Reference proteome</keyword>
<protein>
    <submittedName>
        <fullName evidence="2">Uncharacterized protein</fullName>
    </submittedName>
</protein>
<name>A0A814MMX0_ADIRI</name>
<evidence type="ECO:0000313" key="2">
    <source>
        <dbReference type="EMBL" id="CAF1081169.1"/>
    </source>
</evidence>
<reference evidence="2" key="1">
    <citation type="submission" date="2021-02" db="EMBL/GenBank/DDBJ databases">
        <authorList>
            <person name="Nowell W R."/>
        </authorList>
    </citation>
    <scope>NUCLEOTIDE SEQUENCE</scope>
</reference>
<evidence type="ECO:0000313" key="5">
    <source>
        <dbReference type="Proteomes" id="UP000663852"/>
    </source>
</evidence>
<evidence type="ECO:0000313" key="3">
    <source>
        <dbReference type="EMBL" id="CAF1167850.1"/>
    </source>
</evidence>
<sequence length="1358" mass="159043">MNNENDFPFECQGDPWIETNLMNLIELLVLPTTIHHIDNIEQLVNCYNRVIQSVLSLNSYSVNNLEKLRSFASLARCIMALFPIKEAKIVFENACSLGGFNATFTSCHDIHGFIDYLINIFPQNESLTDDVVLYRHRALLKLEMEFFKNWLPENIEQYPEILTLLSQPENDLWQYSAKILSFIDQEEVHLLSTIVLNNGHIEEIDQFKILDECLNKNSDNAYKIERLLVNYIHMQLILHANKCGTPEEILANNYKQFEENVQLLQHQQSNHSSTSIGLIAWIKFYVELYAVALNNQYNEQFINKIDEFLIRHDSSFSSTLKLFVIKQICELSNINLDQLREIFTNRNVVWIRTILDKPHDQQMNDIRHSLILPTPFVVFHDDFQRISNTLTNRPNLDCLRQLIGDCKTNQTLSYCFLVWFIHYYSCFYTTHTKPTDEKWIHLFKLDVSQLLQISFDRIGHKLLVSLCQNFTETSYFRLQPNMKIIEVHQRLVVLNIVAYLISLKSLNYITYIGSLLFDSNCQMFKDCSQHLQSSVCLPGLLPADPAIKQMLDVKARVKERLERGEIYADAKFVYRCSKDCSWTFYFEGCGRPASQSKCPLCKKDIGAATYNKLIVREPPQIAMPIAVGFQFIDDHMKKYNEKNQFGYYSITKVEESSIGEKPEHLNRSISFRFLHMFTHAILLFLHDVEFVTNSSKMPNREYFQKHFEKDYDLIGEQCEGIENCHAWLFSLIDHMVDKTFLLKGVLNQNQEVIKFEKFIEERLIFAHIDSIPTKINDYKRSFAEYVQKQNDKFRLEYFVDELFENETKYSLLKFFNVTNIYKTDPIEKFLTKLQSIPNSEKIYPITTFLMQRLSTYENIQHLYPIVKFTNFLIHKFNHRLKRNDAATTTIEYYLTNEPDCETTRKLYESFLDAWYELNLKEVRLDCQTVQIKHLHSKENFAKNTMIAVVLLSESNDATSILLAACLKTIGQLQNEVVNYFHNTIGTDPLGTRRKEYVVAVQSVRPEHLFEIDARKISQQLVTDCLMINYEYGKSRDIIYDYDEIELVLRNKISSLPIIDTDKLQYLNYQFELYAVNTSLITDVRRRVKQETIESNERKKLQGLLKGMDNDDIVNYLGSLDCVFTYLRDTSIDSDMEIPTIQTFVEKNIRWQSYLNENVRQKRPFSTIRLTYLIDLYELLEECVFDQVLRKYVKHAWCEDAFSVAERTQLIEKFIAATFGHKNIAISLANIDCWIGILKRMMVRVLSNVNVDTEVPLQCYLERKDLWTDHITDADINTFDLDEAIQLCHTFVILKGLEAKQNPPEVDNQQFLDIQKKEFKSAESSTSKVTSWMNSQGKNVNTQVKVIQPSGSKAKKRIT</sequence>
<evidence type="ECO:0000256" key="1">
    <source>
        <dbReference type="SAM" id="MobiDB-lite"/>
    </source>
</evidence>
<dbReference type="EMBL" id="CAJNOJ010000089">
    <property type="protein sequence ID" value="CAF1081169.1"/>
    <property type="molecule type" value="Genomic_DNA"/>
</dbReference>
<feature type="region of interest" description="Disordered" evidence="1">
    <location>
        <begin position="1339"/>
        <end position="1358"/>
    </location>
</feature>
<gene>
    <name evidence="2" type="ORF">EDS130_LOCUS18974</name>
    <name evidence="3" type="ORF">XAT740_LOCUS21855</name>
</gene>
<accession>A0A814MMX0</accession>
<dbReference type="Proteomes" id="UP000663828">
    <property type="component" value="Unassembled WGS sequence"/>
</dbReference>
<organism evidence="2 5">
    <name type="scientific">Adineta ricciae</name>
    <name type="common">Rotifer</name>
    <dbReference type="NCBI Taxonomy" id="249248"/>
    <lineage>
        <taxon>Eukaryota</taxon>
        <taxon>Metazoa</taxon>
        <taxon>Spiralia</taxon>
        <taxon>Gnathifera</taxon>
        <taxon>Rotifera</taxon>
        <taxon>Eurotatoria</taxon>
        <taxon>Bdelloidea</taxon>
        <taxon>Adinetida</taxon>
        <taxon>Adinetidae</taxon>
        <taxon>Adineta</taxon>
    </lineage>
</organism>
<dbReference type="EMBL" id="CAJNOR010001585">
    <property type="protein sequence ID" value="CAF1167850.1"/>
    <property type="molecule type" value="Genomic_DNA"/>
</dbReference>
<feature type="compositionally biased region" description="Polar residues" evidence="1">
    <location>
        <begin position="1339"/>
        <end position="1350"/>
    </location>
</feature>
<comment type="caution">
    <text evidence="2">The sequence shown here is derived from an EMBL/GenBank/DDBJ whole genome shotgun (WGS) entry which is preliminary data.</text>
</comment>
<evidence type="ECO:0000313" key="4">
    <source>
        <dbReference type="Proteomes" id="UP000663828"/>
    </source>
</evidence>
<dbReference type="Proteomes" id="UP000663852">
    <property type="component" value="Unassembled WGS sequence"/>
</dbReference>
<proteinExistence type="predicted"/>
<dbReference type="OrthoDB" id="10059156at2759"/>